<dbReference type="Gramene" id="PVH61733">
    <property type="protein sequence ID" value="PVH61733"/>
    <property type="gene ID" value="PAHAL_3G108100"/>
</dbReference>
<dbReference type="AlphaFoldDB" id="A0A2T8KHS4"/>
<feature type="region of interest" description="Disordered" evidence="1">
    <location>
        <begin position="1"/>
        <end position="65"/>
    </location>
</feature>
<feature type="compositionally biased region" description="Basic residues" evidence="1">
    <location>
        <begin position="1"/>
        <end position="12"/>
    </location>
</feature>
<name>A0A2T8KHS4_9POAL</name>
<proteinExistence type="predicted"/>
<dbReference type="EMBL" id="CM008048">
    <property type="protein sequence ID" value="PVH61733.1"/>
    <property type="molecule type" value="Genomic_DNA"/>
</dbReference>
<organism evidence="2">
    <name type="scientific">Panicum hallii</name>
    <dbReference type="NCBI Taxonomy" id="206008"/>
    <lineage>
        <taxon>Eukaryota</taxon>
        <taxon>Viridiplantae</taxon>
        <taxon>Streptophyta</taxon>
        <taxon>Embryophyta</taxon>
        <taxon>Tracheophyta</taxon>
        <taxon>Spermatophyta</taxon>
        <taxon>Magnoliopsida</taxon>
        <taxon>Liliopsida</taxon>
        <taxon>Poales</taxon>
        <taxon>Poaceae</taxon>
        <taxon>PACMAD clade</taxon>
        <taxon>Panicoideae</taxon>
        <taxon>Panicodae</taxon>
        <taxon>Paniceae</taxon>
        <taxon>Panicinae</taxon>
        <taxon>Panicum</taxon>
        <taxon>Panicum sect. Panicum</taxon>
    </lineage>
</organism>
<feature type="compositionally biased region" description="Low complexity" evidence="1">
    <location>
        <begin position="49"/>
        <end position="65"/>
    </location>
</feature>
<sequence>MCGARFGRRTQKSRQPPPSRPRRPASFLPSATARQPPAAAPSPGIHRVALPPAARQATPPARALPPALHQQSLLDFCSARERTDGFLLRQTGAASFLI</sequence>
<evidence type="ECO:0000256" key="1">
    <source>
        <dbReference type="SAM" id="MobiDB-lite"/>
    </source>
</evidence>
<gene>
    <name evidence="2" type="ORF">PAHAL_3G108100</name>
</gene>
<protein>
    <submittedName>
        <fullName evidence="2">Uncharacterized protein</fullName>
    </submittedName>
</protein>
<dbReference type="Proteomes" id="UP000243499">
    <property type="component" value="Chromosome 3"/>
</dbReference>
<reference evidence="2" key="1">
    <citation type="submission" date="2018-04" db="EMBL/GenBank/DDBJ databases">
        <title>WGS assembly of Panicum hallii.</title>
        <authorList>
            <person name="Lovell J."/>
            <person name="Jenkins J."/>
            <person name="Lowry D."/>
            <person name="Mamidi S."/>
            <person name="Sreedasyam A."/>
            <person name="Weng X."/>
            <person name="Barry K."/>
            <person name="Bonette J."/>
            <person name="Campitelli B."/>
            <person name="Daum C."/>
            <person name="Gordon S."/>
            <person name="Gould B."/>
            <person name="Lipzen A."/>
            <person name="Macqueen A."/>
            <person name="Palacio-Mejia J."/>
            <person name="Plott C."/>
            <person name="Shakirov E."/>
            <person name="Shu S."/>
            <person name="Yoshinaga Y."/>
            <person name="Zane M."/>
            <person name="Rokhsar D."/>
            <person name="Grimwood J."/>
            <person name="Schmutz J."/>
            <person name="Juenger T."/>
        </authorList>
    </citation>
    <scope>NUCLEOTIDE SEQUENCE [LARGE SCALE GENOMIC DNA]</scope>
    <source>
        <strain evidence="2">FIL2</strain>
    </source>
</reference>
<accession>A0A2T8KHS4</accession>
<evidence type="ECO:0000313" key="2">
    <source>
        <dbReference type="EMBL" id="PVH61733.1"/>
    </source>
</evidence>